<evidence type="ECO:0000313" key="2">
    <source>
        <dbReference type="Proteomes" id="UP000276133"/>
    </source>
</evidence>
<protein>
    <submittedName>
        <fullName evidence="1">Uncharacterized protein</fullName>
    </submittedName>
</protein>
<sequence length="59" mass="6760">MIKITICLAIWQTKVALFQLNKSNLIKLFLFIKENSLINIDLSLDDCVAYIPLDMKAAF</sequence>
<dbReference type="AlphaFoldDB" id="A0A3M7QAK4"/>
<accession>A0A3M7QAK4</accession>
<name>A0A3M7QAK4_BRAPC</name>
<organism evidence="1 2">
    <name type="scientific">Brachionus plicatilis</name>
    <name type="common">Marine rotifer</name>
    <name type="synonym">Brachionus muelleri</name>
    <dbReference type="NCBI Taxonomy" id="10195"/>
    <lineage>
        <taxon>Eukaryota</taxon>
        <taxon>Metazoa</taxon>
        <taxon>Spiralia</taxon>
        <taxon>Gnathifera</taxon>
        <taxon>Rotifera</taxon>
        <taxon>Eurotatoria</taxon>
        <taxon>Monogononta</taxon>
        <taxon>Pseudotrocha</taxon>
        <taxon>Ploima</taxon>
        <taxon>Brachionidae</taxon>
        <taxon>Brachionus</taxon>
    </lineage>
</organism>
<reference evidence="1 2" key="1">
    <citation type="journal article" date="2018" name="Sci. Rep.">
        <title>Genomic signatures of local adaptation to the degree of environmental predictability in rotifers.</title>
        <authorList>
            <person name="Franch-Gras L."/>
            <person name="Hahn C."/>
            <person name="Garcia-Roger E.M."/>
            <person name="Carmona M.J."/>
            <person name="Serra M."/>
            <person name="Gomez A."/>
        </authorList>
    </citation>
    <scope>NUCLEOTIDE SEQUENCE [LARGE SCALE GENOMIC DNA]</scope>
    <source>
        <strain evidence="1">HYR1</strain>
    </source>
</reference>
<proteinExistence type="predicted"/>
<gene>
    <name evidence="1" type="ORF">BpHYR1_002725</name>
</gene>
<dbReference type="EMBL" id="REGN01006774">
    <property type="protein sequence ID" value="RNA08353.1"/>
    <property type="molecule type" value="Genomic_DNA"/>
</dbReference>
<keyword evidence="2" id="KW-1185">Reference proteome</keyword>
<dbReference type="Proteomes" id="UP000276133">
    <property type="component" value="Unassembled WGS sequence"/>
</dbReference>
<evidence type="ECO:0000313" key="1">
    <source>
        <dbReference type="EMBL" id="RNA08353.1"/>
    </source>
</evidence>
<comment type="caution">
    <text evidence="1">The sequence shown here is derived from an EMBL/GenBank/DDBJ whole genome shotgun (WGS) entry which is preliminary data.</text>
</comment>